<feature type="compositionally biased region" description="Polar residues" evidence="1">
    <location>
        <begin position="471"/>
        <end position="484"/>
    </location>
</feature>
<feature type="domain" description="LTI65/LTI78 NYQTKV repeat" evidence="3">
    <location>
        <begin position="160"/>
        <end position="210"/>
    </location>
</feature>
<name>A0A7J7DB03_TRIWF</name>
<feature type="compositionally biased region" description="Polar residues" evidence="1">
    <location>
        <begin position="169"/>
        <end position="188"/>
    </location>
</feature>
<sequence>MDSQLLRTHAHRHEQDPDNVGLHSVAEDDHEHHHEKKSVLKKVKAKAKKIKDTFKLHGHNHDHDHADHVPDDQDLDEEVEEDDERFEDSEVHGAPIYESTALRFTAIPGQVQSSGQSPGIDFERSKVDIGKSTVQVEEIPEAPRKTLISDPGKPRVNLGDFEEDPHGQNIVSDSYNPSNYQTKVTDPTRTGGEEAGITPILHYFDKMNISQGAEQKRETEQKQRKPIEPENQFPNLPTGSHDLFNPQPGPPISLKTKYEPPLIPQGTNLAASQDNPHDATAEKPSSQSSYTEKISSVTTSIADKALTAKNAVASKLGYGEKDGTTRAHDTREGEETAKPVSAVEYEKLAETGNTVMPKMKVSQSTNGNEDESKSEIKGQDKGVSMKDYFAEKLRPGEEDRALSAVISDALRKQKKETKPMGKVTESEEVARRLGTTDDKSQDSGSVNGPGKGVVDKVRGAVSSWFNKGDESQPTQQSLGSSHGE</sequence>
<dbReference type="InterPro" id="IPR056605">
    <property type="entry name" value="LTI65_LTI78_N"/>
</dbReference>
<evidence type="ECO:0000313" key="5">
    <source>
        <dbReference type="EMBL" id="KAF5743537.1"/>
    </source>
</evidence>
<dbReference type="GO" id="GO:0009737">
    <property type="term" value="P:response to abscisic acid"/>
    <property type="evidence" value="ECO:0007669"/>
    <property type="project" value="InterPro"/>
</dbReference>
<dbReference type="InterPro" id="IPR012418">
    <property type="entry name" value="CAP160"/>
</dbReference>
<feature type="compositionally biased region" description="Polar residues" evidence="1">
    <location>
        <begin position="283"/>
        <end position="295"/>
    </location>
</feature>
<evidence type="ECO:0000259" key="4">
    <source>
        <dbReference type="Pfam" id="PF23403"/>
    </source>
</evidence>
<evidence type="ECO:0000259" key="3">
    <source>
        <dbReference type="Pfam" id="PF23402"/>
    </source>
</evidence>
<dbReference type="Pfam" id="PF23403">
    <property type="entry name" value="LTI65_LTI78_N"/>
    <property type="match status" value="1"/>
</dbReference>
<feature type="compositionally biased region" description="Basic and acidic residues" evidence="1">
    <location>
        <begin position="50"/>
        <end position="71"/>
    </location>
</feature>
<reference evidence="5 6" key="1">
    <citation type="journal article" date="2020" name="Nat. Commun.">
        <title>Genome of Tripterygium wilfordii and identification of cytochrome P450 involved in triptolide biosynthesis.</title>
        <authorList>
            <person name="Tu L."/>
            <person name="Su P."/>
            <person name="Zhang Z."/>
            <person name="Gao L."/>
            <person name="Wang J."/>
            <person name="Hu T."/>
            <person name="Zhou J."/>
            <person name="Zhang Y."/>
            <person name="Zhao Y."/>
            <person name="Liu Y."/>
            <person name="Song Y."/>
            <person name="Tong Y."/>
            <person name="Lu Y."/>
            <person name="Yang J."/>
            <person name="Xu C."/>
            <person name="Jia M."/>
            <person name="Peters R.J."/>
            <person name="Huang L."/>
            <person name="Gao W."/>
        </authorList>
    </citation>
    <scope>NUCLEOTIDE SEQUENCE [LARGE SCALE GENOMIC DNA]</scope>
    <source>
        <strain evidence="6">cv. XIE 37</strain>
        <tissue evidence="5">Leaf</tissue>
    </source>
</reference>
<feature type="region of interest" description="Disordered" evidence="1">
    <location>
        <begin position="1"/>
        <end position="94"/>
    </location>
</feature>
<dbReference type="OrthoDB" id="1931597at2759"/>
<dbReference type="PANTHER" id="PTHR33836">
    <property type="entry name" value="LOW-TEMPERATURE-INDUCED 65 KDA PROTEIN-RELATED"/>
    <property type="match status" value="1"/>
</dbReference>
<feature type="compositionally biased region" description="Basic and acidic residues" evidence="1">
    <location>
        <begin position="318"/>
        <end position="337"/>
    </location>
</feature>
<dbReference type="InParanoid" id="A0A7J7DB03"/>
<feature type="compositionally biased region" description="Basic and acidic residues" evidence="1">
    <location>
        <begin position="416"/>
        <end position="441"/>
    </location>
</feature>
<evidence type="ECO:0000259" key="2">
    <source>
        <dbReference type="Pfam" id="PF23399"/>
    </source>
</evidence>
<feature type="region of interest" description="Disordered" evidence="1">
    <location>
        <begin position="209"/>
        <end position="295"/>
    </location>
</feature>
<proteinExistence type="predicted"/>
<dbReference type="InterPro" id="IPR037491">
    <property type="entry name" value="LTI78/LTI65"/>
</dbReference>
<keyword evidence="6" id="KW-1185">Reference proteome</keyword>
<organism evidence="5 6">
    <name type="scientific">Tripterygium wilfordii</name>
    <name type="common">Thunder God vine</name>
    <dbReference type="NCBI Taxonomy" id="458696"/>
    <lineage>
        <taxon>Eukaryota</taxon>
        <taxon>Viridiplantae</taxon>
        <taxon>Streptophyta</taxon>
        <taxon>Embryophyta</taxon>
        <taxon>Tracheophyta</taxon>
        <taxon>Spermatophyta</taxon>
        <taxon>Magnoliopsida</taxon>
        <taxon>eudicotyledons</taxon>
        <taxon>Gunneridae</taxon>
        <taxon>Pentapetalae</taxon>
        <taxon>rosids</taxon>
        <taxon>fabids</taxon>
        <taxon>Celastrales</taxon>
        <taxon>Celastraceae</taxon>
        <taxon>Tripterygium</taxon>
    </lineage>
</organism>
<feature type="compositionally biased region" description="Basic and acidic residues" evidence="1">
    <location>
        <begin position="214"/>
        <end position="228"/>
    </location>
</feature>
<feature type="compositionally biased region" description="Basic residues" evidence="1">
    <location>
        <begin position="33"/>
        <end position="49"/>
    </location>
</feature>
<feature type="domain" description="LTI65/LTI78 N-terminal" evidence="4">
    <location>
        <begin position="32"/>
        <end position="103"/>
    </location>
</feature>
<dbReference type="EMBL" id="JAAARO010000008">
    <property type="protein sequence ID" value="KAF5743537.1"/>
    <property type="molecule type" value="Genomic_DNA"/>
</dbReference>
<evidence type="ECO:0000313" key="6">
    <source>
        <dbReference type="Proteomes" id="UP000593562"/>
    </source>
</evidence>
<feature type="compositionally biased region" description="Basic and acidic residues" evidence="1">
    <location>
        <begin position="370"/>
        <end position="401"/>
    </location>
</feature>
<feature type="compositionally biased region" description="Acidic residues" evidence="1">
    <location>
        <begin position="72"/>
        <end position="87"/>
    </location>
</feature>
<dbReference type="InterPro" id="IPR057059">
    <property type="entry name" value="LTI65/LTI78_PGEED"/>
</dbReference>
<accession>A0A7J7DB03</accession>
<feature type="region of interest" description="Disordered" evidence="1">
    <location>
        <begin position="142"/>
        <end position="195"/>
    </location>
</feature>
<dbReference type="AlphaFoldDB" id="A0A7J7DB03"/>
<dbReference type="Proteomes" id="UP000593562">
    <property type="component" value="Unassembled WGS sequence"/>
</dbReference>
<gene>
    <name evidence="5" type="ORF">HS088_TW08G00121</name>
</gene>
<feature type="domain" description="LTI65/LTI78 PGEED repeat" evidence="2">
    <location>
        <begin position="380"/>
        <end position="410"/>
    </location>
</feature>
<dbReference type="PANTHER" id="PTHR33836:SF1">
    <property type="entry name" value="LOW-TEMPERATURE-INDUCED 65 KDA PROTEIN-RELATED"/>
    <property type="match status" value="1"/>
</dbReference>
<dbReference type="FunCoup" id="A0A7J7DB03">
    <property type="interactions" value="299"/>
</dbReference>
<evidence type="ECO:0000256" key="1">
    <source>
        <dbReference type="SAM" id="MobiDB-lite"/>
    </source>
</evidence>
<feature type="compositionally biased region" description="Polar residues" evidence="1">
    <location>
        <begin position="265"/>
        <end position="274"/>
    </location>
</feature>
<dbReference type="Pfam" id="PF23399">
    <property type="entry name" value="LTI65_PGEED"/>
    <property type="match status" value="1"/>
</dbReference>
<feature type="region of interest" description="Disordered" evidence="1">
    <location>
        <begin position="311"/>
        <end position="484"/>
    </location>
</feature>
<dbReference type="GO" id="GO:0006950">
    <property type="term" value="P:response to stress"/>
    <property type="evidence" value="ECO:0007669"/>
    <property type="project" value="TreeGrafter"/>
</dbReference>
<dbReference type="Pfam" id="PF23402">
    <property type="entry name" value="LTI65_LTI78_NYQTKV"/>
    <property type="match status" value="1"/>
</dbReference>
<comment type="caution">
    <text evidence="5">The sequence shown here is derived from an EMBL/GenBank/DDBJ whole genome shotgun (WGS) entry which is preliminary data.</text>
</comment>
<dbReference type="InterPro" id="IPR057058">
    <property type="entry name" value="LTI65_LTI78_NYQTKV"/>
</dbReference>
<dbReference type="Pfam" id="PF07918">
    <property type="entry name" value="CAP160"/>
    <property type="match status" value="1"/>
</dbReference>
<protein>
    <submittedName>
        <fullName evidence="5">Stress-responsive family protein</fullName>
    </submittedName>
</protein>